<name>A0A2S4MMC1_9BURK</name>
<evidence type="ECO:0000313" key="2">
    <source>
        <dbReference type="Proteomes" id="UP000237381"/>
    </source>
</evidence>
<protein>
    <submittedName>
        <fullName evidence="1">WavE lipopolysaccharide synthesis protein</fullName>
    </submittedName>
</protein>
<dbReference type="OrthoDB" id="6716726at2"/>
<comment type="caution">
    <text evidence="1">The sequence shown here is derived from an EMBL/GenBank/DDBJ whole genome shotgun (WGS) entry which is preliminary data.</text>
</comment>
<reference evidence="1 2" key="1">
    <citation type="submission" date="2018-01" db="EMBL/GenBank/DDBJ databases">
        <title>Genomic Encyclopedia of Type Strains, Phase III (KMG-III): the genomes of soil and plant-associated and newly described type strains.</title>
        <authorList>
            <person name="Whitman W."/>
        </authorList>
    </citation>
    <scope>NUCLEOTIDE SEQUENCE [LARGE SCALE GENOMIC DNA]</scope>
    <source>
        <strain evidence="1 2">JCM 18070</strain>
    </source>
</reference>
<organism evidence="1 2">
    <name type="scientific">Paraburkholderia eburnea</name>
    <dbReference type="NCBI Taxonomy" id="1189126"/>
    <lineage>
        <taxon>Bacteria</taxon>
        <taxon>Pseudomonadati</taxon>
        <taxon>Pseudomonadota</taxon>
        <taxon>Betaproteobacteria</taxon>
        <taxon>Burkholderiales</taxon>
        <taxon>Burkholderiaceae</taxon>
        <taxon>Paraburkholderia</taxon>
    </lineage>
</organism>
<evidence type="ECO:0000313" key="1">
    <source>
        <dbReference type="EMBL" id="POR55893.1"/>
    </source>
</evidence>
<keyword evidence="2" id="KW-1185">Reference proteome</keyword>
<dbReference type="RefSeq" id="WP_103701812.1">
    <property type="nucleotide sequence ID" value="NZ_PQGA01000001.1"/>
</dbReference>
<accession>A0A2S4MMC1</accession>
<dbReference type="InterPro" id="IPR011122">
    <property type="entry name" value="WavE"/>
</dbReference>
<dbReference type="AlphaFoldDB" id="A0A2S4MMC1"/>
<gene>
    <name evidence="1" type="ORF">B0G62_101289</name>
</gene>
<dbReference type="EMBL" id="PQGA01000001">
    <property type="protein sequence ID" value="POR55893.1"/>
    <property type="molecule type" value="Genomic_DNA"/>
</dbReference>
<proteinExistence type="predicted"/>
<dbReference type="Proteomes" id="UP000237381">
    <property type="component" value="Unassembled WGS sequence"/>
</dbReference>
<dbReference type="Pfam" id="PF07507">
    <property type="entry name" value="WavE"/>
    <property type="match status" value="1"/>
</dbReference>
<sequence>MEFKNLSVVLQGPVVPLGSGERFDTADNIKKIREIFGGCEIVLATWENSDLRGIEVDRLLLLKDPGASLFIDGKGKLNNINRMIHSAKMGVAAATKPFVLKIRTDLMPMSADFIKIWERLAVSPREFGIFKRQVMAYPIYSLLFEMADGQKMRKPFHVSDWAFFGLAEDIERLFDVPLVDEPVYSDYFNANKSDAFDVHSDVKCQYDPEQYLIYMALKKAHPGIPEFKDKHDYRREVQHVSDVATFHNFLFADVEMWGLRHNKKEYDRPIWKYDPVCFPGLIGFGKCMRYRRKMGLKFYYRDLIYSAVRDFFNERKFRKFWKGEWHDFFK</sequence>